<accession>A0A9X0BRC2</accession>
<reference evidence="2" key="2">
    <citation type="journal article" date="2023" name="IMA Fungus">
        <title>Comparative genomic study of the Penicillium genus elucidates a diverse pangenome and 15 lateral gene transfer events.</title>
        <authorList>
            <person name="Petersen C."/>
            <person name="Sorensen T."/>
            <person name="Nielsen M.R."/>
            <person name="Sondergaard T.E."/>
            <person name="Sorensen J.L."/>
            <person name="Fitzpatrick D.A."/>
            <person name="Frisvad J.C."/>
            <person name="Nielsen K.L."/>
        </authorList>
    </citation>
    <scope>NUCLEOTIDE SEQUENCE</scope>
    <source>
        <strain evidence="2">IBT 17660</strain>
    </source>
</reference>
<reference evidence="2" key="1">
    <citation type="submission" date="2022-12" db="EMBL/GenBank/DDBJ databases">
        <authorList>
            <person name="Petersen C."/>
        </authorList>
    </citation>
    <scope>NUCLEOTIDE SEQUENCE</scope>
    <source>
        <strain evidence="2">IBT 17660</strain>
    </source>
</reference>
<evidence type="ECO:0000313" key="2">
    <source>
        <dbReference type="EMBL" id="KAJ5479783.1"/>
    </source>
</evidence>
<proteinExistence type="predicted"/>
<feature type="signal peptide" evidence="1">
    <location>
        <begin position="1"/>
        <end position="20"/>
    </location>
</feature>
<keyword evidence="3" id="KW-1185">Reference proteome</keyword>
<dbReference type="EMBL" id="JAPWDO010000003">
    <property type="protein sequence ID" value="KAJ5479783.1"/>
    <property type="molecule type" value="Genomic_DNA"/>
</dbReference>
<keyword evidence="1" id="KW-0732">Signal</keyword>
<dbReference type="Proteomes" id="UP001147760">
    <property type="component" value="Unassembled WGS sequence"/>
</dbReference>
<evidence type="ECO:0000313" key="3">
    <source>
        <dbReference type="Proteomes" id="UP001147760"/>
    </source>
</evidence>
<feature type="chain" id="PRO_5040923824" description="Secreted protein" evidence="1">
    <location>
        <begin position="21"/>
        <end position="81"/>
    </location>
</feature>
<evidence type="ECO:0008006" key="4">
    <source>
        <dbReference type="Google" id="ProtNLM"/>
    </source>
</evidence>
<comment type="caution">
    <text evidence="2">The sequence shown here is derived from an EMBL/GenBank/DDBJ whole genome shotgun (WGS) entry which is preliminary data.</text>
</comment>
<protein>
    <recommendedName>
        <fullName evidence="4">Secreted protein</fullName>
    </recommendedName>
</protein>
<organism evidence="2 3">
    <name type="scientific">Penicillium desertorum</name>
    <dbReference type="NCBI Taxonomy" id="1303715"/>
    <lineage>
        <taxon>Eukaryota</taxon>
        <taxon>Fungi</taxon>
        <taxon>Dikarya</taxon>
        <taxon>Ascomycota</taxon>
        <taxon>Pezizomycotina</taxon>
        <taxon>Eurotiomycetes</taxon>
        <taxon>Eurotiomycetidae</taxon>
        <taxon>Eurotiales</taxon>
        <taxon>Aspergillaceae</taxon>
        <taxon>Penicillium</taxon>
    </lineage>
</organism>
<sequence>MKYIFLIALSWLLPWPPVMSSLAAIVRETSAESAVELPATAYAATARRACRNPEVKTGTASNELCRVTRRCYESAFGFRDL</sequence>
<gene>
    <name evidence="2" type="ORF">N7530_005292</name>
</gene>
<evidence type="ECO:0000256" key="1">
    <source>
        <dbReference type="SAM" id="SignalP"/>
    </source>
</evidence>
<name>A0A9X0BRC2_9EURO</name>
<dbReference type="AlphaFoldDB" id="A0A9X0BRC2"/>